<name>A0A3N8PVH0_9BURK</name>
<dbReference type="EMBL" id="QTQV01000009">
    <property type="protein sequence ID" value="RQT14990.1"/>
    <property type="molecule type" value="Genomic_DNA"/>
</dbReference>
<comment type="caution">
    <text evidence="5">The sequence shown here is derived from an EMBL/GenBank/DDBJ whole genome shotgun (WGS) entry which is preliminary data.</text>
</comment>
<protein>
    <submittedName>
        <fullName evidence="5">Aminotransferase class V-fold PLP-dependent enzyme</fullName>
    </submittedName>
</protein>
<dbReference type="PANTHER" id="PTHR14084:SF0">
    <property type="entry name" value="KYNURENINASE"/>
    <property type="match status" value="1"/>
</dbReference>
<organism evidence="5 6">
    <name type="scientific">Burkholderia contaminans</name>
    <dbReference type="NCBI Taxonomy" id="488447"/>
    <lineage>
        <taxon>Bacteria</taxon>
        <taxon>Pseudomonadati</taxon>
        <taxon>Pseudomonadota</taxon>
        <taxon>Betaproteobacteria</taxon>
        <taxon>Burkholderiales</taxon>
        <taxon>Burkholderiaceae</taxon>
        <taxon>Burkholderia</taxon>
        <taxon>Burkholderia cepacia complex</taxon>
    </lineage>
</organism>
<keyword evidence="1" id="KW-0662">Pyridine nucleotide biosynthesis</keyword>
<keyword evidence="5" id="KW-0808">Transferase</keyword>
<dbReference type="Gene3D" id="3.90.1150.10">
    <property type="entry name" value="Aspartate Aminotransferase, domain 1"/>
    <property type="match status" value="1"/>
</dbReference>
<dbReference type="GO" id="GO:0005737">
    <property type="term" value="C:cytoplasm"/>
    <property type="evidence" value="ECO:0007669"/>
    <property type="project" value="InterPro"/>
</dbReference>
<proteinExistence type="predicted"/>
<feature type="domain" description="Aminotransferase class V" evidence="4">
    <location>
        <begin position="32"/>
        <end position="353"/>
    </location>
</feature>
<sequence>MYEWKGKHDGWLMYHSVGMFPGQREAVQAALDSFTAVWYRSDHARWDYGLQAKQEVLDDWATLIGARSDAVFAAENVTEAFAKFVDALGRQRLAGRRVLIAADCFPSLHFFLTGLAPSLGFTLETVPLSDNKSYVTDDDFIERWDDSVALAVINWVTSTASKRADLKRLVAHGRQQGSLLAADLTQGAGLLPFNLAETPLDFVVTTTLKWLCGTTGAGLAYINPAMIEEGLVPLKRGWWSQSDPFNWDLDRFTFAPDARRFNVATPSLLPYVASGPGLQWHLGGGSHDLRARNLRLSHEIIDVLDRKGYELASPRRDEERGGSVMARLPDHIDPQALEAHLYDTAGVSVDTRGRVMRFSPGVVTNTSVAAALATLLPE</sequence>
<dbReference type="PANTHER" id="PTHR14084">
    <property type="entry name" value="KYNURENINASE"/>
    <property type="match status" value="1"/>
</dbReference>
<dbReference type="GO" id="GO:0009435">
    <property type="term" value="P:NAD+ biosynthetic process"/>
    <property type="evidence" value="ECO:0007669"/>
    <property type="project" value="InterPro"/>
</dbReference>
<dbReference type="SUPFAM" id="SSF53383">
    <property type="entry name" value="PLP-dependent transferases"/>
    <property type="match status" value="1"/>
</dbReference>
<dbReference type="GO" id="GO:0030170">
    <property type="term" value="F:pyridoxal phosphate binding"/>
    <property type="evidence" value="ECO:0007669"/>
    <property type="project" value="InterPro"/>
</dbReference>
<evidence type="ECO:0000256" key="1">
    <source>
        <dbReference type="ARBA" id="ARBA00022642"/>
    </source>
</evidence>
<dbReference type="InterPro" id="IPR015422">
    <property type="entry name" value="PyrdxlP-dep_Trfase_small"/>
</dbReference>
<dbReference type="InterPro" id="IPR015421">
    <property type="entry name" value="PyrdxlP-dep_Trfase_major"/>
</dbReference>
<dbReference type="GO" id="GO:0008483">
    <property type="term" value="F:transaminase activity"/>
    <property type="evidence" value="ECO:0007669"/>
    <property type="project" value="UniProtKB-KW"/>
</dbReference>
<accession>A0A3N8PVH0</accession>
<dbReference type="GO" id="GO:0019441">
    <property type="term" value="P:L-tryptophan catabolic process to kynurenine"/>
    <property type="evidence" value="ECO:0007669"/>
    <property type="project" value="TreeGrafter"/>
</dbReference>
<dbReference type="RefSeq" id="WP_124580123.1">
    <property type="nucleotide sequence ID" value="NZ_QTQV01000009.1"/>
</dbReference>
<evidence type="ECO:0000313" key="6">
    <source>
        <dbReference type="Proteomes" id="UP000277921"/>
    </source>
</evidence>
<reference evidence="5 6" key="1">
    <citation type="submission" date="2018-08" db="EMBL/GenBank/DDBJ databases">
        <title>Comparative analysis of Burkholderia isolates from Puerto Rico.</title>
        <authorList>
            <person name="Hall C."/>
            <person name="Sahl J."/>
            <person name="Wagner D."/>
        </authorList>
    </citation>
    <scope>NUCLEOTIDE SEQUENCE [LARGE SCALE GENOMIC DNA]</scope>
    <source>
        <strain evidence="5 6">Bp9025</strain>
    </source>
</reference>
<dbReference type="AlphaFoldDB" id="A0A3N8PVH0"/>
<dbReference type="GO" id="GO:0030429">
    <property type="term" value="F:kynureninase activity"/>
    <property type="evidence" value="ECO:0007669"/>
    <property type="project" value="InterPro"/>
</dbReference>
<dbReference type="InterPro" id="IPR000192">
    <property type="entry name" value="Aminotrans_V_dom"/>
</dbReference>
<gene>
    <name evidence="5" type="ORF">DF051_17755</name>
</gene>
<keyword evidence="3" id="KW-0663">Pyridoxal phosphate</keyword>
<dbReference type="Pfam" id="PF00266">
    <property type="entry name" value="Aminotran_5"/>
    <property type="match status" value="1"/>
</dbReference>
<evidence type="ECO:0000256" key="3">
    <source>
        <dbReference type="ARBA" id="ARBA00022898"/>
    </source>
</evidence>
<dbReference type="InterPro" id="IPR015424">
    <property type="entry name" value="PyrdxlP-dep_Trfase"/>
</dbReference>
<evidence type="ECO:0000313" key="5">
    <source>
        <dbReference type="EMBL" id="RQT14990.1"/>
    </source>
</evidence>
<dbReference type="GO" id="GO:0043420">
    <property type="term" value="P:anthranilate metabolic process"/>
    <property type="evidence" value="ECO:0007669"/>
    <property type="project" value="TreeGrafter"/>
</dbReference>
<dbReference type="InterPro" id="IPR010111">
    <property type="entry name" value="Kynureninase"/>
</dbReference>
<evidence type="ECO:0000256" key="2">
    <source>
        <dbReference type="ARBA" id="ARBA00022801"/>
    </source>
</evidence>
<dbReference type="Gene3D" id="3.40.640.10">
    <property type="entry name" value="Type I PLP-dependent aspartate aminotransferase-like (Major domain)"/>
    <property type="match status" value="1"/>
</dbReference>
<keyword evidence="5" id="KW-0032">Aminotransferase</keyword>
<keyword evidence="2" id="KW-0378">Hydrolase</keyword>
<evidence type="ECO:0000259" key="4">
    <source>
        <dbReference type="Pfam" id="PF00266"/>
    </source>
</evidence>
<dbReference type="Proteomes" id="UP000277921">
    <property type="component" value="Unassembled WGS sequence"/>
</dbReference>